<reference evidence="2 3" key="1">
    <citation type="submission" date="2019-11" db="EMBL/GenBank/DDBJ databases">
        <title>Comparative genomics of hydrocarbon-degrading Desulfosarcina strains.</title>
        <authorList>
            <person name="Watanabe M."/>
            <person name="Kojima H."/>
            <person name="Fukui M."/>
        </authorList>
    </citation>
    <scope>NUCLEOTIDE SEQUENCE [LARGE SCALE GENOMIC DNA]</scope>
    <source>
        <strain evidence="2 3">PL12</strain>
    </source>
</reference>
<evidence type="ECO:0000313" key="2">
    <source>
        <dbReference type="EMBL" id="BBO70110.1"/>
    </source>
</evidence>
<organism evidence="2 3">
    <name type="scientific">Desulfosarcina alkanivorans</name>
    <dbReference type="NCBI Taxonomy" id="571177"/>
    <lineage>
        <taxon>Bacteria</taxon>
        <taxon>Pseudomonadati</taxon>
        <taxon>Thermodesulfobacteriota</taxon>
        <taxon>Desulfobacteria</taxon>
        <taxon>Desulfobacterales</taxon>
        <taxon>Desulfosarcinaceae</taxon>
        <taxon>Desulfosarcina</taxon>
    </lineage>
</organism>
<dbReference type="AlphaFoldDB" id="A0A5K7YP73"/>
<accession>A0A5K7YP73</accession>
<proteinExistence type="predicted"/>
<evidence type="ECO:0000256" key="1">
    <source>
        <dbReference type="SAM" id="MobiDB-lite"/>
    </source>
</evidence>
<gene>
    <name evidence="2" type="ORF">DSCA_40400</name>
</gene>
<feature type="compositionally biased region" description="Acidic residues" evidence="1">
    <location>
        <begin position="41"/>
        <end position="50"/>
    </location>
</feature>
<dbReference type="Proteomes" id="UP000427906">
    <property type="component" value="Chromosome"/>
</dbReference>
<dbReference type="EMBL" id="AP021874">
    <property type="protein sequence ID" value="BBO70110.1"/>
    <property type="molecule type" value="Genomic_DNA"/>
</dbReference>
<evidence type="ECO:0000313" key="3">
    <source>
        <dbReference type="Proteomes" id="UP000427906"/>
    </source>
</evidence>
<keyword evidence="3" id="KW-1185">Reference proteome</keyword>
<dbReference type="KEGG" id="dalk:DSCA_40400"/>
<sequence>MIHLHIQFHYLTALLIGKGPNTCFNLPSYLPSKNPEPVLGDPDDEMLAKP</sequence>
<protein>
    <submittedName>
        <fullName evidence="2">Uncharacterized protein</fullName>
    </submittedName>
</protein>
<feature type="region of interest" description="Disordered" evidence="1">
    <location>
        <begin position="31"/>
        <end position="50"/>
    </location>
</feature>
<name>A0A5K7YP73_9BACT</name>